<keyword evidence="1" id="KW-1133">Transmembrane helix</keyword>
<gene>
    <name evidence="2" type="ORF">KPSA1_07012</name>
</gene>
<keyword evidence="1" id="KW-0472">Membrane</keyword>
<protein>
    <submittedName>
        <fullName evidence="2">Uncharacterized protein</fullName>
    </submittedName>
</protein>
<dbReference type="EMBL" id="BGJZ01000354">
    <property type="protein sequence ID" value="GBH13522.1"/>
    <property type="molecule type" value="Genomic_DNA"/>
</dbReference>
<evidence type="ECO:0000256" key="1">
    <source>
        <dbReference type="SAM" id="Phobius"/>
    </source>
</evidence>
<evidence type="ECO:0000313" key="3">
    <source>
        <dbReference type="Proteomes" id="UP000247480"/>
    </source>
</evidence>
<comment type="caution">
    <text evidence="2">The sequence shown here is derived from an EMBL/GenBank/DDBJ whole genome shotgun (WGS) entry which is preliminary data.</text>
</comment>
<keyword evidence="1" id="KW-0812">Transmembrane</keyword>
<dbReference type="AlphaFoldDB" id="A0A2V0QWA3"/>
<organism evidence="2 3">
    <name type="scientific">Pseudomonas syringae pv. actinidiae</name>
    <dbReference type="NCBI Taxonomy" id="103796"/>
    <lineage>
        <taxon>Bacteria</taxon>
        <taxon>Pseudomonadati</taxon>
        <taxon>Pseudomonadota</taxon>
        <taxon>Gammaproteobacteria</taxon>
        <taxon>Pseudomonadales</taxon>
        <taxon>Pseudomonadaceae</taxon>
        <taxon>Pseudomonas</taxon>
        <taxon>Pseudomonas syringae</taxon>
    </lineage>
</organism>
<accession>A0A2V0QWA3</accession>
<name>A0A2V0QWA3_PSESF</name>
<feature type="transmembrane region" description="Helical" evidence="1">
    <location>
        <begin position="30"/>
        <end position="50"/>
    </location>
</feature>
<reference evidence="2 3" key="1">
    <citation type="submission" date="2018-04" db="EMBL/GenBank/DDBJ databases">
        <title>Draft genome sequence of Pseudomonas syringae pv. actinidiae biovar 1 strains isolated from kiwifruit in Kagawa prefecture.</title>
        <authorList>
            <person name="Tabuchi M."/>
            <person name="Saito M."/>
            <person name="Fujiwara S."/>
            <person name="Sasa N."/>
            <person name="Akimitsu K."/>
            <person name="Gomi K."/>
            <person name="Konishi-Sugita S."/>
            <person name="Hamano K."/>
            <person name="Kataoka I."/>
        </authorList>
    </citation>
    <scope>NUCLEOTIDE SEQUENCE [LARGE SCALE GENOMIC DNA]</scope>
    <source>
        <strain evidence="2 3">MAFF212206</strain>
    </source>
</reference>
<evidence type="ECO:0000313" key="2">
    <source>
        <dbReference type="EMBL" id="GBH13522.1"/>
    </source>
</evidence>
<dbReference type="Proteomes" id="UP000247480">
    <property type="component" value="Unassembled WGS sequence"/>
</dbReference>
<proteinExistence type="predicted"/>
<sequence length="69" mass="7548">MTAIFLIAVSLGLASWTTHNARSDSTYKIGITFSVFVLVVSLAVGIYRIFYLKSVRLSAFFKVVVASTV</sequence>